<name>A0A382VLS4_9ZZZZ</name>
<evidence type="ECO:0000256" key="1">
    <source>
        <dbReference type="SAM" id="Phobius"/>
    </source>
</evidence>
<keyword evidence="1" id="KW-0472">Membrane</keyword>
<keyword evidence="1" id="KW-1133">Transmembrane helix</keyword>
<protein>
    <submittedName>
        <fullName evidence="2">Uncharacterized protein</fullName>
    </submittedName>
</protein>
<feature type="transmembrane region" description="Helical" evidence="1">
    <location>
        <begin position="12"/>
        <end position="30"/>
    </location>
</feature>
<dbReference type="EMBL" id="UINC01152601">
    <property type="protein sequence ID" value="SVD46861.1"/>
    <property type="molecule type" value="Genomic_DNA"/>
</dbReference>
<organism evidence="2">
    <name type="scientific">marine metagenome</name>
    <dbReference type="NCBI Taxonomy" id="408172"/>
    <lineage>
        <taxon>unclassified sequences</taxon>
        <taxon>metagenomes</taxon>
        <taxon>ecological metagenomes</taxon>
    </lineage>
</organism>
<evidence type="ECO:0000313" key="2">
    <source>
        <dbReference type="EMBL" id="SVD46861.1"/>
    </source>
</evidence>
<feature type="transmembrane region" description="Helical" evidence="1">
    <location>
        <begin position="108"/>
        <end position="133"/>
    </location>
</feature>
<keyword evidence="1" id="KW-0812">Transmembrane</keyword>
<sequence length="182" mass="19877">MESLFTEENIKLFFILFGAGFITIFIMALTNKVVVFEDGGDLMITLGIIIAPIIGFLCLAFLEPSAPPPDYNMLSGSTAAIFVSAITVLTFIFCFVKTFTNSIASNGLAMGITIAIFRIISSFIIIFALLGFINRLTENNKSLGNAIIFIIIFTAIFGWVLKVLINGEKVARKRIETAQEAS</sequence>
<proteinExistence type="predicted"/>
<feature type="transmembrane region" description="Helical" evidence="1">
    <location>
        <begin position="145"/>
        <end position="165"/>
    </location>
</feature>
<feature type="transmembrane region" description="Helical" evidence="1">
    <location>
        <begin position="42"/>
        <end position="62"/>
    </location>
</feature>
<dbReference type="AlphaFoldDB" id="A0A382VLS4"/>
<reference evidence="2" key="1">
    <citation type="submission" date="2018-05" db="EMBL/GenBank/DDBJ databases">
        <authorList>
            <person name="Lanie J.A."/>
            <person name="Ng W.-L."/>
            <person name="Kazmierczak K.M."/>
            <person name="Andrzejewski T.M."/>
            <person name="Davidsen T.M."/>
            <person name="Wayne K.J."/>
            <person name="Tettelin H."/>
            <person name="Glass J.I."/>
            <person name="Rusch D."/>
            <person name="Podicherti R."/>
            <person name="Tsui H.-C.T."/>
            <person name="Winkler M.E."/>
        </authorList>
    </citation>
    <scope>NUCLEOTIDE SEQUENCE</scope>
</reference>
<gene>
    <name evidence="2" type="ORF">METZ01_LOCUS399715</name>
</gene>
<feature type="transmembrane region" description="Helical" evidence="1">
    <location>
        <begin position="74"/>
        <end position="96"/>
    </location>
</feature>
<accession>A0A382VLS4</accession>